<dbReference type="Pfam" id="PF00294">
    <property type="entry name" value="PfkB"/>
    <property type="match status" value="1"/>
</dbReference>
<dbReference type="AlphaFoldDB" id="A0AAU7JF60"/>
<reference evidence="5" key="1">
    <citation type="submission" date="2024-05" db="EMBL/GenBank/DDBJ databases">
        <authorList>
            <person name="Kim S."/>
            <person name="Heo J."/>
            <person name="Choi H."/>
            <person name="Choi Y."/>
            <person name="Kwon S.-W."/>
            <person name="Kim Y."/>
        </authorList>
    </citation>
    <scope>NUCLEOTIDE SEQUENCE</scope>
    <source>
        <strain evidence="5">KACC 23698</strain>
    </source>
</reference>
<protein>
    <submittedName>
        <fullName evidence="5">Sugar kinase</fullName>
    </submittedName>
</protein>
<feature type="domain" description="Carbohydrate kinase PfkB" evidence="4">
    <location>
        <begin position="30"/>
        <end position="296"/>
    </location>
</feature>
<proteinExistence type="inferred from homology"/>
<dbReference type="GO" id="GO:0005829">
    <property type="term" value="C:cytosol"/>
    <property type="evidence" value="ECO:0007669"/>
    <property type="project" value="TreeGrafter"/>
</dbReference>
<evidence type="ECO:0000259" key="4">
    <source>
        <dbReference type="Pfam" id="PF00294"/>
    </source>
</evidence>
<dbReference type="CDD" id="cd01166">
    <property type="entry name" value="KdgK"/>
    <property type="match status" value="1"/>
</dbReference>
<evidence type="ECO:0000256" key="1">
    <source>
        <dbReference type="ARBA" id="ARBA00010688"/>
    </source>
</evidence>
<gene>
    <name evidence="5" type="ORF">ABEG18_25640</name>
</gene>
<dbReference type="InterPro" id="IPR050306">
    <property type="entry name" value="PfkB_Carbo_kinase"/>
</dbReference>
<dbReference type="RefSeq" id="WP_406855860.1">
    <property type="nucleotide sequence ID" value="NZ_CP157484.1"/>
</dbReference>
<organism evidence="5">
    <name type="scientific">Alsobacter sp. KACC 23698</name>
    <dbReference type="NCBI Taxonomy" id="3149229"/>
    <lineage>
        <taxon>Bacteria</taxon>
        <taxon>Pseudomonadati</taxon>
        <taxon>Pseudomonadota</taxon>
        <taxon>Alphaproteobacteria</taxon>
        <taxon>Hyphomicrobiales</taxon>
        <taxon>Alsobacteraceae</taxon>
        <taxon>Alsobacter</taxon>
    </lineage>
</organism>
<dbReference type="GO" id="GO:0042840">
    <property type="term" value="P:D-glucuronate catabolic process"/>
    <property type="evidence" value="ECO:0007669"/>
    <property type="project" value="TreeGrafter"/>
</dbReference>
<dbReference type="InterPro" id="IPR011611">
    <property type="entry name" value="PfkB_dom"/>
</dbReference>
<evidence type="ECO:0000256" key="3">
    <source>
        <dbReference type="ARBA" id="ARBA00022777"/>
    </source>
</evidence>
<dbReference type="GO" id="GO:0006974">
    <property type="term" value="P:DNA damage response"/>
    <property type="evidence" value="ECO:0007669"/>
    <property type="project" value="TreeGrafter"/>
</dbReference>
<dbReference type="PANTHER" id="PTHR43085:SF15">
    <property type="entry name" value="2-DEHYDRO-3-DEOXYGLUCONOKINASE"/>
    <property type="match status" value="1"/>
</dbReference>
<evidence type="ECO:0000256" key="2">
    <source>
        <dbReference type="ARBA" id="ARBA00022679"/>
    </source>
</evidence>
<keyword evidence="3 5" id="KW-0418">Kinase</keyword>
<dbReference type="PANTHER" id="PTHR43085">
    <property type="entry name" value="HEXOKINASE FAMILY MEMBER"/>
    <property type="match status" value="1"/>
</dbReference>
<dbReference type="InterPro" id="IPR029056">
    <property type="entry name" value="Ribokinase-like"/>
</dbReference>
<dbReference type="Gene3D" id="3.40.1190.20">
    <property type="match status" value="1"/>
</dbReference>
<sequence length="309" mass="32618">MKALDVLAMGEPLVEFNQVERQGEMLFLPGYGGDTSNAAISAARNGAKAAYFTALGDDAFGRQIADLWDREGVDRSSVLTRPGAPTGLYFISHDAKGHHFSYYRAGSAASLVMASEVPAAKIASARVLHVSAISQAISTSACDAVFHALKLAREAGTTISYDTNLRLRLWPLERARAVTHAAVAMSDIARPGLDDARQLTGLQGPEEICDFYLRLGCRIVALTMGTDGAMVALPGERRVIPAHKVEAVDATGAGDAFDGAFLSEWLRCGDAFQAADYANAAAALSTLGYGAVAPLPRREAVEAFLGRAG</sequence>
<evidence type="ECO:0000313" key="5">
    <source>
        <dbReference type="EMBL" id="XBO39022.1"/>
    </source>
</evidence>
<dbReference type="GO" id="GO:0019698">
    <property type="term" value="P:D-galacturonate catabolic process"/>
    <property type="evidence" value="ECO:0007669"/>
    <property type="project" value="TreeGrafter"/>
</dbReference>
<accession>A0AAU7JF60</accession>
<dbReference type="GO" id="GO:0008673">
    <property type="term" value="F:2-dehydro-3-deoxygluconokinase activity"/>
    <property type="evidence" value="ECO:0007669"/>
    <property type="project" value="TreeGrafter"/>
</dbReference>
<name>A0AAU7JF60_9HYPH</name>
<comment type="similarity">
    <text evidence="1">Belongs to the carbohydrate kinase PfkB family.</text>
</comment>
<dbReference type="EMBL" id="CP157484">
    <property type="protein sequence ID" value="XBO39022.1"/>
    <property type="molecule type" value="Genomic_DNA"/>
</dbReference>
<keyword evidence="2" id="KW-0808">Transferase</keyword>
<dbReference type="SUPFAM" id="SSF53613">
    <property type="entry name" value="Ribokinase-like"/>
    <property type="match status" value="1"/>
</dbReference>